<feature type="region of interest" description="Disordered" evidence="1">
    <location>
        <begin position="30"/>
        <end position="256"/>
    </location>
</feature>
<evidence type="ECO:0000259" key="2">
    <source>
        <dbReference type="Pfam" id="PF15696"/>
    </source>
</evidence>
<evidence type="ECO:0000313" key="4">
    <source>
        <dbReference type="WBParaSite" id="PSAMB.scaffold1185size34803.g11502.t1"/>
    </source>
</evidence>
<evidence type="ECO:0000313" key="3">
    <source>
        <dbReference type="Proteomes" id="UP000887566"/>
    </source>
</evidence>
<feature type="domain" description="RAD51 interacting motif" evidence="2">
    <location>
        <begin position="231"/>
        <end position="250"/>
    </location>
</feature>
<organism evidence="3 4">
    <name type="scientific">Plectus sambesii</name>
    <dbReference type="NCBI Taxonomy" id="2011161"/>
    <lineage>
        <taxon>Eukaryota</taxon>
        <taxon>Metazoa</taxon>
        <taxon>Ecdysozoa</taxon>
        <taxon>Nematoda</taxon>
        <taxon>Chromadorea</taxon>
        <taxon>Plectida</taxon>
        <taxon>Plectina</taxon>
        <taxon>Plectoidea</taxon>
        <taxon>Plectidae</taxon>
        <taxon>Plectus</taxon>
    </lineage>
</organism>
<protein>
    <submittedName>
        <fullName evidence="4">RAD51 interacting motif domain-containing protein</fullName>
    </submittedName>
</protein>
<feature type="compositionally biased region" description="Polar residues" evidence="1">
    <location>
        <begin position="114"/>
        <end position="132"/>
    </location>
</feature>
<feature type="compositionally biased region" description="Basic and acidic residues" evidence="1">
    <location>
        <begin position="30"/>
        <end position="56"/>
    </location>
</feature>
<dbReference type="AlphaFoldDB" id="A0A914URR7"/>
<accession>A0A914URR7</accession>
<feature type="compositionally biased region" description="Polar residues" evidence="1">
    <location>
        <begin position="224"/>
        <end position="234"/>
    </location>
</feature>
<evidence type="ECO:0000256" key="1">
    <source>
        <dbReference type="SAM" id="MobiDB-lite"/>
    </source>
</evidence>
<feature type="compositionally biased region" description="Basic and acidic residues" evidence="1">
    <location>
        <begin position="134"/>
        <end position="146"/>
    </location>
</feature>
<keyword evidence="3" id="KW-1185">Reference proteome</keyword>
<feature type="compositionally biased region" description="Basic and acidic residues" evidence="1">
    <location>
        <begin position="78"/>
        <end position="93"/>
    </location>
</feature>
<dbReference type="Pfam" id="PF15696">
    <property type="entry name" value="RAD51_interact"/>
    <property type="match status" value="1"/>
</dbReference>
<dbReference type="InterPro" id="IPR031419">
    <property type="entry name" value="RAD51_interact"/>
</dbReference>
<dbReference type="Proteomes" id="UP000887566">
    <property type="component" value="Unplaced"/>
</dbReference>
<dbReference type="WBParaSite" id="PSAMB.scaffold1185size34803.g11502.t1">
    <property type="protein sequence ID" value="PSAMB.scaffold1185size34803.g11502.t1"/>
    <property type="gene ID" value="PSAMB.scaffold1185size34803.g11502"/>
</dbReference>
<sequence>MSRRCQRPVDYASMVMDFSDDEDFIVSKKKAAEKEKAKKSRAEKADKRRSKEDSPESSKNPKKRKTTTPKKNGPKAANIDKDDVIKLDSDESNHATTEPAATITPPPPPLKEANTLNFTDVAAISSSVSVEPQNDDHETHTEEKESSGFVSATKVMEDEEYVPPSQESDGDENNSVKKTPKVIASSKVKSEQKGTDSFKVVPQVSDRLKSLSKWTPPGPLGSIHSPSVATTPSSGLRMGLSRNSRPKPLHQPPKIP</sequence>
<name>A0A914URR7_9BILA</name>
<proteinExistence type="predicted"/>
<reference evidence="4" key="1">
    <citation type="submission" date="2022-11" db="UniProtKB">
        <authorList>
            <consortium name="WormBaseParasite"/>
        </authorList>
    </citation>
    <scope>IDENTIFICATION</scope>
</reference>